<dbReference type="GO" id="GO:0006260">
    <property type="term" value="P:DNA replication"/>
    <property type="evidence" value="ECO:0007669"/>
    <property type="project" value="UniProtKB-UniRule"/>
</dbReference>
<dbReference type="OrthoDB" id="65493at2157"/>
<protein>
    <recommendedName>
        <fullName evidence="7">Type 2 DNA topoisomerase 6 subunit B</fullName>
        <ecNumber evidence="7">5.6.2.2</ecNumber>
    </recommendedName>
    <alternativeName>
        <fullName evidence="7">Type II DNA topoisomerase VI subunit B</fullName>
        <shortName evidence="7">TopoVI-B</shortName>
    </alternativeName>
</protein>
<dbReference type="SUPFAM" id="SSF46946">
    <property type="entry name" value="S13-like H2TH domain"/>
    <property type="match status" value="1"/>
</dbReference>
<dbReference type="Proteomes" id="UP000657075">
    <property type="component" value="Unassembled WGS sequence"/>
</dbReference>
<dbReference type="PANTHER" id="PTHR48444:SF1">
    <property type="entry name" value="DNA TOPOISOMERASE 6 SUBUNIT B"/>
    <property type="match status" value="1"/>
</dbReference>
<keyword evidence="3 7" id="KW-0799">Topoisomerase</keyword>
<reference evidence="14" key="3">
    <citation type="submission" date="2022-09" db="EMBL/GenBank/DDBJ databases">
        <title>Complete genome sequence of Vulcanisaeta souniana.</title>
        <authorList>
            <person name="Kato S."/>
            <person name="Itoh T."/>
            <person name="Ohkuma M."/>
        </authorList>
    </citation>
    <scope>NUCLEOTIDE SEQUENCE [LARGE SCALE GENOMIC DNA]</scope>
    <source>
        <strain evidence="14">JCM 11219</strain>
    </source>
</reference>
<evidence type="ECO:0000256" key="1">
    <source>
        <dbReference type="ARBA" id="ARBA00022741"/>
    </source>
</evidence>
<evidence type="ECO:0000313" key="12">
    <source>
        <dbReference type="EMBL" id="GGI86542.1"/>
    </source>
</evidence>
<dbReference type="HAMAP" id="MF_00322">
    <property type="entry name" value="Top6B"/>
    <property type="match status" value="1"/>
</dbReference>
<dbReference type="InterPro" id="IPR005734">
    <property type="entry name" value="TopoVI_B"/>
</dbReference>
<keyword evidence="4 7" id="KW-0238">DNA-binding</keyword>
<dbReference type="EMBL" id="AP026830">
    <property type="protein sequence ID" value="BDR91199.1"/>
    <property type="molecule type" value="Genomic_DNA"/>
</dbReference>
<dbReference type="SUPFAM" id="SSF55874">
    <property type="entry name" value="ATPase domain of HSP90 chaperone/DNA topoisomerase II/histidine kinase"/>
    <property type="match status" value="1"/>
</dbReference>
<evidence type="ECO:0000256" key="8">
    <source>
        <dbReference type="SAM" id="MobiDB-lite"/>
    </source>
</evidence>
<dbReference type="Gene3D" id="3.30.230.10">
    <property type="match status" value="1"/>
</dbReference>
<evidence type="ECO:0000256" key="2">
    <source>
        <dbReference type="ARBA" id="ARBA00022840"/>
    </source>
</evidence>
<dbReference type="InterPro" id="IPR014721">
    <property type="entry name" value="Ribsml_uS5_D2-typ_fold_subgr"/>
</dbReference>
<evidence type="ECO:0000256" key="5">
    <source>
        <dbReference type="ARBA" id="ARBA00023235"/>
    </source>
</evidence>
<dbReference type="GO" id="GO:0003918">
    <property type="term" value="F:DNA topoisomerase type II (double strand cut, ATP-hydrolyzing) activity"/>
    <property type="evidence" value="ECO:0007669"/>
    <property type="project" value="UniProtKB-UniRule"/>
</dbReference>
<keyword evidence="1 7" id="KW-0547">Nucleotide-binding</keyword>
<feature type="binding site" evidence="7">
    <location>
        <position position="428"/>
    </location>
    <ligand>
        <name>ATP</name>
        <dbReference type="ChEBI" id="CHEBI:30616"/>
    </ligand>
</feature>
<gene>
    <name evidence="7" type="primary">top6B</name>
    <name evidence="12" type="ORF">GCM10007112_24420</name>
    <name evidence="11" type="ORF">Vsou_02920</name>
</gene>
<dbReference type="Pfam" id="PF02518">
    <property type="entry name" value="HATPase_c"/>
    <property type="match status" value="1"/>
</dbReference>
<comment type="function">
    <text evidence="7">Relaxes both positive and negative superturns and exhibits a strong decatenase activity.</text>
</comment>
<feature type="binding site" evidence="7">
    <location>
        <begin position="108"/>
        <end position="115"/>
    </location>
    <ligand>
        <name>ATP</name>
        <dbReference type="ChEBI" id="CHEBI:30616"/>
    </ligand>
</feature>
<dbReference type="Gene3D" id="3.30.565.10">
    <property type="entry name" value="Histidine kinase-like ATPase, C-terminal domain"/>
    <property type="match status" value="1"/>
</dbReference>
<dbReference type="CDD" id="cd00823">
    <property type="entry name" value="TopoIIB_Trans"/>
    <property type="match status" value="1"/>
</dbReference>
<dbReference type="InterPro" id="IPR015320">
    <property type="entry name" value="TopoVI_B_transducer"/>
</dbReference>
<comment type="similarity">
    <text evidence="7">Belongs to the TOP6B family.</text>
</comment>
<accession>A0A830E623</accession>
<reference evidence="12" key="1">
    <citation type="journal article" date="2014" name="Int. J. Syst. Evol. Microbiol.">
        <title>Complete genome sequence of Corynebacterium casei LMG S-19264T (=DSM 44701T), isolated from a smear-ripened cheese.</title>
        <authorList>
            <consortium name="US DOE Joint Genome Institute (JGI-PGF)"/>
            <person name="Walter F."/>
            <person name="Albersmeier A."/>
            <person name="Kalinowski J."/>
            <person name="Ruckert C."/>
        </authorList>
    </citation>
    <scope>NUCLEOTIDE SEQUENCE</scope>
    <source>
        <strain evidence="12">JCM 11219</strain>
    </source>
</reference>
<feature type="domain" description="Histidine kinase/HSP90-like ATPase" evidence="9">
    <location>
        <begin position="32"/>
        <end position="134"/>
    </location>
</feature>
<dbReference type="InterPro" id="IPR010979">
    <property type="entry name" value="Ribosomal_uS13-like_H2TH"/>
</dbReference>
<dbReference type="RefSeq" id="WP_188604173.1">
    <property type="nucleotide sequence ID" value="NZ_AP026830.1"/>
</dbReference>
<keyword evidence="5 7" id="KW-0413">Isomerase</keyword>
<dbReference type="Gene3D" id="1.10.8.50">
    <property type="match status" value="1"/>
</dbReference>
<evidence type="ECO:0000256" key="7">
    <source>
        <dbReference type="HAMAP-Rule" id="MF_00322"/>
    </source>
</evidence>
<dbReference type="InterPro" id="IPR020568">
    <property type="entry name" value="Ribosomal_Su5_D2-typ_SF"/>
</dbReference>
<feature type="binding site" evidence="7">
    <location>
        <position position="44"/>
    </location>
    <ligand>
        <name>ATP</name>
        <dbReference type="ChEBI" id="CHEBI:30616"/>
    </ligand>
</feature>
<dbReference type="EC" id="5.6.2.2" evidence="7"/>
<dbReference type="GO" id="GO:0005524">
    <property type="term" value="F:ATP binding"/>
    <property type="evidence" value="ECO:0007669"/>
    <property type="project" value="UniProtKB-UniRule"/>
</dbReference>
<dbReference type="NCBIfam" id="TIGR01052">
    <property type="entry name" value="top6b"/>
    <property type="match status" value="1"/>
</dbReference>
<feature type="region of interest" description="Disordered" evidence="8">
    <location>
        <begin position="519"/>
        <end position="538"/>
    </location>
</feature>
<dbReference type="InterPro" id="IPR036890">
    <property type="entry name" value="HATPase_C_sf"/>
</dbReference>
<evidence type="ECO:0000313" key="13">
    <source>
        <dbReference type="Proteomes" id="UP000657075"/>
    </source>
</evidence>
<feature type="domain" description="DNA topoisomerase VI subunit B transducer" evidence="10">
    <location>
        <begin position="311"/>
        <end position="465"/>
    </location>
</feature>
<dbReference type="PANTHER" id="PTHR48444">
    <property type="entry name" value="DNA TOPOISOMERASE 6 SUBUNIT B"/>
    <property type="match status" value="1"/>
</dbReference>
<feature type="binding site" evidence="7">
    <location>
        <begin position="99"/>
        <end position="100"/>
    </location>
    <ligand>
        <name>ATP</name>
        <dbReference type="ChEBI" id="CHEBI:30616"/>
    </ligand>
</feature>
<organism evidence="12 13">
    <name type="scientific">Vulcanisaeta souniana JCM 11219</name>
    <dbReference type="NCBI Taxonomy" id="1293586"/>
    <lineage>
        <taxon>Archaea</taxon>
        <taxon>Thermoproteota</taxon>
        <taxon>Thermoprotei</taxon>
        <taxon>Thermoproteales</taxon>
        <taxon>Thermoproteaceae</taxon>
        <taxon>Vulcanisaeta</taxon>
    </lineage>
</organism>
<dbReference type="FunFam" id="3.30.565.10:FF:000062">
    <property type="entry name" value="Type 2 DNA topoisomerase 6 subunit B"/>
    <property type="match status" value="1"/>
</dbReference>
<evidence type="ECO:0000313" key="11">
    <source>
        <dbReference type="EMBL" id="BDR91199.1"/>
    </source>
</evidence>
<dbReference type="NCBIfam" id="NF003218">
    <property type="entry name" value="PRK04184.1"/>
    <property type="match status" value="1"/>
</dbReference>
<keyword evidence="2 7" id="KW-0067">ATP-binding</keyword>
<evidence type="ECO:0000259" key="9">
    <source>
        <dbReference type="Pfam" id="PF02518"/>
    </source>
</evidence>
<evidence type="ECO:0000256" key="6">
    <source>
        <dbReference type="ARBA" id="ARBA00063696"/>
    </source>
</evidence>
<proteinExistence type="inferred from homology"/>
<dbReference type="GeneID" id="76205844"/>
<dbReference type="GO" id="GO:0003677">
    <property type="term" value="F:DNA binding"/>
    <property type="evidence" value="ECO:0007669"/>
    <property type="project" value="UniProtKB-UniRule"/>
</dbReference>
<comment type="catalytic activity">
    <reaction evidence="7">
        <text>ATP-dependent breakage, passage and rejoining of double-stranded DNA.</text>
        <dbReference type="EC" id="5.6.2.2"/>
    </reaction>
</comment>
<name>A0A830E623_9CREN</name>
<comment type="subunit">
    <text evidence="6 7">Homodimer. Heterotetramer of two Top6A and two Top6B chains.</text>
</comment>
<dbReference type="SUPFAM" id="SSF54211">
    <property type="entry name" value="Ribosomal protein S5 domain 2-like"/>
    <property type="match status" value="1"/>
</dbReference>
<dbReference type="GO" id="GO:0006265">
    <property type="term" value="P:DNA topological change"/>
    <property type="evidence" value="ECO:0007669"/>
    <property type="project" value="UniProtKB-UniRule"/>
</dbReference>
<dbReference type="InterPro" id="IPR003594">
    <property type="entry name" value="HATPase_dom"/>
</dbReference>
<dbReference type="AlphaFoldDB" id="A0A830E623"/>
<feature type="binding site" evidence="7">
    <location>
        <position position="78"/>
    </location>
    <ligand>
        <name>ATP</name>
        <dbReference type="ChEBI" id="CHEBI:30616"/>
    </ligand>
</feature>
<sequence>MGTSDIVKFEALSPAEFFRRNREIAGFSNPTRAIYQTIRELVENSLDATETFKIPPSIKIYIDYANQSKSWISIYAEDNGIGIPGNEIPNVFGRVFYSSKYRIKQHRGIFGLGAKMVVLYAQSTTNTPILVRSAPLKSDAIYEYQLMIDITKNEPVIVSQRTIENKHGWHGTAIKVVLEGDWIKAKRRVEEYLRRTAMVAPYAEFILRGPDEDDVIKIPRVTTKMPDPPKEGLPHPKSVDVELIKQLIQRDPNVPIFEFLIENFDGVGEIIAKKFLDFVGLQPDMPVGKLMNDELINFVTKMREFNEWKRPRADWLSPIGEDILAEGVRFVLRPEVVFTVTRKPSSYMGNPFIVEAALAWGGAIEPSDKPTIYRFANKVPLIYDEGNDIVRKIVDEIDWTQYRVKFPAPLAIVVHICSTKIPYASAGKEAIAEVPEIENEVRNAVREVARKLRLYITRKEKEQELLMKYAIFSMYGEEVVNALSYVSKADLDELRSSINALIREKLRIKSLEDLLTNHSIEGDEDGNNNEDQKHEPSS</sequence>
<evidence type="ECO:0000313" key="14">
    <source>
        <dbReference type="Proteomes" id="UP001060771"/>
    </source>
</evidence>
<dbReference type="Proteomes" id="UP001060771">
    <property type="component" value="Chromosome"/>
</dbReference>
<evidence type="ECO:0000256" key="3">
    <source>
        <dbReference type="ARBA" id="ARBA00023029"/>
    </source>
</evidence>
<reference evidence="11" key="4">
    <citation type="journal article" date="2023" name="Microbiol. Resour. Announc.">
        <title>Complete Genome Sequence of Vulcanisaeta souniana Strain IC-059, a Hyperthermophilic Archaeon Isolated from Hot Spring Water in Japan.</title>
        <authorList>
            <person name="Kato S."/>
            <person name="Itoh T."/>
            <person name="Wu L."/>
            <person name="Ma J."/>
            <person name="Ohkuma M."/>
        </authorList>
    </citation>
    <scope>NUCLEOTIDE SEQUENCE</scope>
    <source>
        <strain evidence="11">JCM 11219</strain>
    </source>
</reference>
<dbReference type="EMBL" id="BMNM01000015">
    <property type="protein sequence ID" value="GGI86542.1"/>
    <property type="molecule type" value="Genomic_DNA"/>
</dbReference>
<evidence type="ECO:0000256" key="4">
    <source>
        <dbReference type="ARBA" id="ARBA00023125"/>
    </source>
</evidence>
<keyword evidence="14" id="KW-1185">Reference proteome</keyword>
<reference evidence="12" key="2">
    <citation type="submission" date="2020-09" db="EMBL/GenBank/DDBJ databases">
        <authorList>
            <person name="Sun Q."/>
            <person name="Ohkuma M."/>
        </authorList>
    </citation>
    <scope>NUCLEOTIDE SEQUENCE</scope>
    <source>
        <strain evidence="12">JCM 11219</strain>
    </source>
</reference>
<dbReference type="Pfam" id="PF09239">
    <property type="entry name" value="Topo-VIb_trans"/>
    <property type="match status" value="1"/>
</dbReference>
<dbReference type="PIRSF" id="PIRSF006553">
    <property type="entry name" value="TopoVI_B"/>
    <property type="match status" value="1"/>
</dbReference>
<evidence type="ECO:0000259" key="10">
    <source>
        <dbReference type="Pfam" id="PF09239"/>
    </source>
</evidence>